<proteinExistence type="inferred from homology"/>
<dbReference type="PANTHER" id="PTHR45663">
    <property type="entry name" value="GEO12009P1"/>
    <property type="match status" value="1"/>
</dbReference>
<feature type="domain" description="Thioredoxin" evidence="8">
    <location>
        <begin position="1"/>
        <end position="108"/>
    </location>
</feature>
<dbReference type="InterPro" id="IPR013766">
    <property type="entry name" value="Thioredoxin_domain"/>
</dbReference>
<dbReference type="CDD" id="cd02947">
    <property type="entry name" value="TRX_family"/>
    <property type="match status" value="1"/>
</dbReference>
<dbReference type="OrthoDB" id="9790390at2"/>
<dbReference type="GO" id="GO:0005829">
    <property type="term" value="C:cytosol"/>
    <property type="evidence" value="ECO:0007669"/>
    <property type="project" value="TreeGrafter"/>
</dbReference>
<dbReference type="InterPro" id="IPR005746">
    <property type="entry name" value="Thioredoxin"/>
</dbReference>
<evidence type="ECO:0000256" key="5">
    <source>
        <dbReference type="ARBA" id="ARBA00023284"/>
    </source>
</evidence>
<evidence type="ECO:0000256" key="1">
    <source>
        <dbReference type="ARBA" id="ARBA00008987"/>
    </source>
</evidence>
<evidence type="ECO:0000256" key="4">
    <source>
        <dbReference type="ARBA" id="ARBA00023157"/>
    </source>
</evidence>
<evidence type="ECO:0000259" key="8">
    <source>
        <dbReference type="PROSITE" id="PS51352"/>
    </source>
</evidence>
<dbReference type="PANTHER" id="PTHR45663:SF11">
    <property type="entry name" value="GEO12009P1"/>
    <property type="match status" value="1"/>
</dbReference>
<protein>
    <recommendedName>
        <fullName evidence="6 7">Thioredoxin</fullName>
    </recommendedName>
</protein>
<evidence type="ECO:0000256" key="6">
    <source>
        <dbReference type="NCBIfam" id="TIGR01068"/>
    </source>
</evidence>
<comment type="caution">
    <text evidence="9">The sequence shown here is derived from an EMBL/GenBank/DDBJ whole genome shotgun (WGS) entry which is preliminary data.</text>
</comment>
<evidence type="ECO:0000256" key="2">
    <source>
        <dbReference type="ARBA" id="ARBA00022448"/>
    </source>
</evidence>
<keyword evidence="10" id="KW-1185">Reference proteome</keyword>
<dbReference type="Pfam" id="PF00085">
    <property type="entry name" value="Thioredoxin"/>
    <property type="match status" value="1"/>
</dbReference>
<dbReference type="FunFam" id="3.40.30.10:FF:000001">
    <property type="entry name" value="Thioredoxin"/>
    <property type="match status" value="1"/>
</dbReference>
<reference evidence="9 10" key="1">
    <citation type="submission" date="2019-06" db="EMBL/GenBank/DDBJ databases">
        <title>Draft genome sequence of Miniimonas arenae KCTC 19750T isolated from sea sand.</title>
        <authorList>
            <person name="Park S.-J."/>
        </authorList>
    </citation>
    <scope>NUCLEOTIDE SEQUENCE [LARGE SCALE GENOMIC DNA]</scope>
    <source>
        <strain evidence="9 10">KCTC 19750</strain>
    </source>
</reference>
<dbReference type="EMBL" id="VENP01000028">
    <property type="protein sequence ID" value="TNU73966.1"/>
    <property type="molecule type" value="Genomic_DNA"/>
</dbReference>
<accession>A0A5C5BBP4</accession>
<dbReference type="GO" id="GO:0015035">
    <property type="term" value="F:protein-disulfide reductase activity"/>
    <property type="evidence" value="ECO:0007669"/>
    <property type="project" value="UniProtKB-UniRule"/>
</dbReference>
<dbReference type="PROSITE" id="PS51352">
    <property type="entry name" value="THIOREDOXIN_2"/>
    <property type="match status" value="1"/>
</dbReference>
<comment type="similarity">
    <text evidence="1 7">Belongs to the thioredoxin family.</text>
</comment>
<dbReference type="GO" id="GO:0045454">
    <property type="term" value="P:cell redox homeostasis"/>
    <property type="evidence" value="ECO:0007669"/>
    <property type="project" value="TreeGrafter"/>
</dbReference>
<evidence type="ECO:0000313" key="9">
    <source>
        <dbReference type="EMBL" id="TNU73966.1"/>
    </source>
</evidence>
<dbReference type="InterPro" id="IPR036249">
    <property type="entry name" value="Thioredoxin-like_sf"/>
</dbReference>
<name>A0A5C5BBP4_9MICO</name>
<dbReference type="AlphaFoldDB" id="A0A5C5BBP4"/>
<keyword evidence="4" id="KW-1015">Disulfide bond</keyword>
<keyword evidence="2" id="KW-0813">Transport</keyword>
<evidence type="ECO:0000256" key="7">
    <source>
        <dbReference type="PIRNR" id="PIRNR000077"/>
    </source>
</evidence>
<dbReference type="SUPFAM" id="SSF52833">
    <property type="entry name" value="Thioredoxin-like"/>
    <property type="match status" value="1"/>
</dbReference>
<dbReference type="PIRSF" id="PIRSF000077">
    <property type="entry name" value="Thioredoxin"/>
    <property type="match status" value="1"/>
</dbReference>
<organism evidence="9 10">
    <name type="scientific">Miniimonas arenae</name>
    <dbReference type="NCBI Taxonomy" id="676201"/>
    <lineage>
        <taxon>Bacteria</taxon>
        <taxon>Bacillati</taxon>
        <taxon>Actinomycetota</taxon>
        <taxon>Actinomycetes</taxon>
        <taxon>Micrococcales</taxon>
        <taxon>Beutenbergiaceae</taxon>
        <taxon>Miniimonas</taxon>
    </lineage>
</organism>
<dbReference type="Proteomes" id="UP000313849">
    <property type="component" value="Unassembled WGS sequence"/>
</dbReference>
<sequence length="109" mass="11711">MSIISDVTDATFAEEVLAHDGVVLVEFWAAWAGPCRQLQPVVEELARELSGSVKVVKVDTEESPEVAHRYRISSIPTLLVVRRGEVVATLLGSRSKAAIRETLAGIAAA</sequence>
<dbReference type="PRINTS" id="PR00421">
    <property type="entry name" value="THIOREDOXIN"/>
</dbReference>
<keyword evidence="3" id="KW-0249">Electron transport</keyword>
<keyword evidence="5" id="KW-0676">Redox-active center</keyword>
<dbReference type="Gene3D" id="3.40.30.10">
    <property type="entry name" value="Glutaredoxin"/>
    <property type="match status" value="1"/>
</dbReference>
<gene>
    <name evidence="9" type="primary">trxA</name>
    <name evidence="9" type="ORF">FH969_08580</name>
</gene>
<evidence type="ECO:0000313" key="10">
    <source>
        <dbReference type="Proteomes" id="UP000313849"/>
    </source>
</evidence>
<evidence type="ECO:0000256" key="3">
    <source>
        <dbReference type="ARBA" id="ARBA00022982"/>
    </source>
</evidence>
<dbReference type="NCBIfam" id="TIGR01068">
    <property type="entry name" value="thioredoxin"/>
    <property type="match status" value="1"/>
</dbReference>